<keyword evidence="1" id="KW-0812">Transmembrane</keyword>
<keyword evidence="1" id="KW-1133">Transmembrane helix</keyword>
<evidence type="ECO:0000256" key="1">
    <source>
        <dbReference type="SAM" id="Phobius"/>
    </source>
</evidence>
<sequence length="63" mass="7398">MEAILTLLPILFLAALLAVFWVVIYFIFKKLLSNTFVSKSRLEETERKVRDLSKELELLKEVK</sequence>
<evidence type="ECO:0000313" key="2">
    <source>
        <dbReference type="EMBL" id="GAE30496.1"/>
    </source>
</evidence>
<reference evidence="2" key="1">
    <citation type="journal article" date="2014" name="Genome Announc.">
        <title>Draft Genome Sequences of Three Alkaliphilic Bacillus Strains, Bacillus wakoensis JCM 9140T, Bacillus akibai JCM 9157T, and Bacillus hemicellulosilyticus JCM 9152T.</title>
        <authorList>
            <person name="Yuki M."/>
            <person name="Oshima K."/>
            <person name="Suda W."/>
            <person name="Oshida Y."/>
            <person name="Kitamura K."/>
            <person name="Iida T."/>
            <person name="Hattori M."/>
            <person name="Ohkuma M."/>
        </authorList>
    </citation>
    <scope>NUCLEOTIDE SEQUENCE [LARGE SCALE GENOMIC DNA]</scope>
    <source>
        <strain evidence="2">JCM 9152</strain>
    </source>
</reference>
<feature type="transmembrane region" description="Helical" evidence="1">
    <location>
        <begin position="6"/>
        <end position="28"/>
    </location>
</feature>
<proteinExistence type="predicted"/>
<name>W4QEM2_9BACI</name>
<keyword evidence="1" id="KW-0472">Membrane</keyword>
<dbReference type="RefSeq" id="WP_035343189.1">
    <property type="nucleotide sequence ID" value="NZ_BAUU01000011.1"/>
</dbReference>
<dbReference type="EMBL" id="BAUU01000011">
    <property type="protein sequence ID" value="GAE30496.1"/>
    <property type="molecule type" value="Genomic_DNA"/>
</dbReference>
<gene>
    <name evidence="2" type="ORF">JCM9152_1904</name>
</gene>
<dbReference type="Proteomes" id="UP000018895">
    <property type="component" value="Unassembled WGS sequence"/>
</dbReference>
<accession>W4QEM2</accession>
<evidence type="ECO:0000313" key="3">
    <source>
        <dbReference type="Proteomes" id="UP000018895"/>
    </source>
</evidence>
<evidence type="ECO:0008006" key="4">
    <source>
        <dbReference type="Google" id="ProtNLM"/>
    </source>
</evidence>
<comment type="caution">
    <text evidence="2">The sequence shown here is derived from an EMBL/GenBank/DDBJ whole genome shotgun (WGS) entry which is preliminary data.</text>
</comment>
<protein>
    <recommendedName>
        <fullName evidence="4">DUF4083 domain-containing protein</fullName>
    </recommendedName>
</protein>
<keyword evidence="3" id="KW-1185">Reference proteome</keyword>
<organism evidence="2 3">
    <name type="scientific">Halalkalibacter hemicellulosilyticusJCM 9152</name>
    <dbReference type="NCBI Taxonomy" id="1236971"/>
    <lineage>
        <taxon>Bacteria</taxon>
        <taxon>Bacillati</taxon>
        <taxon>Bacillota</taxon>
        <taxon>Bacilli</taxon>
        <taxon>Bacillales</taxon>
        <taxon>Bacillaceae</taxon>
        <taxon>Halalkalibacter</taxon>
    </lineage>
</organism>
<dbReference type="AlphaFoldDB" id="W4QEM2"/>
<dbReference type="STRING" id="1236971.JCM9152_1904"/>